<dbReference type="InterPro" id="IPR032466">
    <property type="entry name" value="Metal_Hydrolase"/>
</dbReference>
<proteinExistence type="predicted"/>
<evidence type="ECO:0000313" key="1">
    <source>
        <dbReference type="EMBL" id="MBT1706674.1"/>
    </source>
</evidence>
<dbReference type="PANTHER" id="PTHR10443">
    <property type="entry name" value="MICROSOMAL DIPEPTIDASE"/>
    <property type="match status" value="1"/>
</dbReference>
<dbReference type="PROSITE" id="PS51365">
    <property type="entry name" value="RENAL_DIPEPTIDASE_2"/>
    <property type="match status" value="1"/>
</dbReference>
<dbReference type="PANTHER" id="PTHR10443:SF12">
    <property type="entry name" value="DIPEPTIDASE"/>
    <property type="match status" value="1"/>
</dbReference>
<protein>
    <submittedName>
        <fullName evidence="1">Dipeptidase</fullName>
    </submittedName>
</protein>
<gene>
    <name evidence="1" type="ORF">KK062_00490</name>
</gene>
<evidence type="ECO:0000313" key="2">
    <source>
        <dbReference type="Proteomes" id="UP001319080"/>
    </source>
</evidence>
<sequence>MRKDLALVTILLAVLTAGCRPGPVDYTTLPEEKVRRAADSLAQVFILTDGHVDLPYRLNVRHFRLEREFLGVPIQSNTGDFDYERARKGGLDAPFMSIYIPASYQQLPDHGKAYADSVISMVTGITDSLSDKFAFAGAPAEVEANTRAGKISLPMGMENGGPIGNDLKNLEHFYKRGIRYITLSHSKDNQICDSSGDTTHTWNGLSPFGRDVVKEMNRLGIMVDISHVDDSTFYQVLALTKVPCIASHSACRFFAPTVRRDMTDDMIGKMGEHGGVIHINFYNAFLDSAVVKRNQENREKLAALLEARNLKYTDSLAKPIIEQFRQDNPSLNTDVEMVANHIDHVVKLAGIDHVGLGSDFDGVDGDLPTGLEDVSKYPNLLYVLLKRGYSPEDIEKICSKNTFRVWNAALAAARP</sequence>
<organism evidence="1 2">
    <name type="scientific">Dawidia cretensis</name>
    <dbReference type="NCBI Taxonomy" id="2782350"/>
    <lineage>
        <taxon>Bacteria</taxon>
        <taxon>Pseudomonadati</taxon>
        <taxon>Bacteroidota</taxon>
        <taxon>Cytophagia</taxon>
        <taxon>Cytophagales</taxon>
        <taxon>Chryseotaleaceae</taxon>
        <taxon>Dawidia</taxon>
    </lineage>
</organism>
<dbReference type="EMBL" id="JAHESE010000001">
    <property type="protein sequence ID" value="MBT1706674.1"/>
    <property type="molecule type" value="Genomic_DNA"/>
</dbReference>
<dbReference type="PROSITE" id="PS51257">
    <property type="entry name" value="PROKAR_LIPOPROTEIN"/>
    <property type="match status" value="1"/>
</dbReference>
<dbReference type="InterPro" id="IPR008257">
    <property type="entry name" value="Pept_M19"/>
</dbReference>
<dbReference type="SUPFAM" id="SSF51556">
    <property type="entry name" value="Metallo-dependent hydrolases"/>
    <property type="match status" value="1"/>
</dbReference>
<name>A0AAP2DUJ8_9BACT</name>
<dbReference type="Gene3D" id="3.20.20.140">
    <property type="entry name" value="Metal-dependent hydrolases"/>
    <property type="match status" value="1"/>
</dbReference>
<dbReference type="Pfam" id="PF01244">
    <property type="entry name" value="Peptidase_M19"/>
    <property type="match status" value="1"/>
</dbReference>
<dbReference type="CDD" id="cd01301">
    <property type="entry name" value="rDP_like"/>
    <property type="match status" value="1"/>
</dbReference>
<comment type="caution">
    <text evidence="1">The sequence shown here is derived from an EMBL/GenBank/DDBJ whole genome shotgun (WGS) entry which is preliminary data.</text>
</comment>
<reference evidence="1 2" key="1">
    <citation type="submission" date="2021-05" db="EMBL/GenBank/DDBJ databases">
        <title>A Polyphasic approach of four new species of the genus Ohtaekwangia: Ohtaekwangia histidinii sp. nov., Ohtaekwangia cretensis sp. nov., Ohtaekwangia indiensis sp. nov., Ohtaekwangia reichenbachii sp. nov. from diverse environment.</title>
        <authorList>
            <person name="Octaviana S."/>
        </authorList>
    </citation>
    <scope>NUCLEOTIDE SEQUENCE [LARGE SCALE GENOMIC DNA]</scope>
    <source>
        <strain evidence="1 2">PWU5</strain>
    </source>
</reference>
<dbReference type="Proteomes" id="UP001319080">
    <property type="component" value="Unassembled WGS sequence"/>
</dbReference>
<keyword evidence="2" id="KW-1185">Reference proteome</keyword>
<dbReference type="GO" id="GO:0070573">
    <property type="term" value="F:metallodipeptidase activity"/>
    <property type="evidence" value="ECO:0007669"/>
    <property type="project" value="InterPro"/>
</dbReference>
<dbReference type="AlphaFoldDB" id="A0AAP2DUJ8"/>
<dbReference type="GO" id="GO:0006508">
    <property type="term" value="P:proteolysis"/>
    <property type="evidence" value="ECO:0007669"/>
    <property type="project" value="InterPro"/>
</dbReference>
<accession>A0AAP2DUJ8</accession>